<sequence>MPAKKVNSKSSSVAAKAKAKAGAKKTAQAIKSAKSSSTRKVRTRVQFKRPKTLKLHRNPKYERKAIKPQKNLDCYDIIKRPITTESAMKMVETLNTIVFLVNEKANKTQIKYAVNKLYDIKAVNVNTVNTFGDGKKAFVKLSPDVEAVDVASRIGII</sequence>
<keyword evidence="3" id="KW-0694">RNA-binding</keyword>
<dbReference type="HAMAP" id="MF_01369_B">
    <property type="entry name" value="Ribosomal_uL23_B"/>
    <property type="match status" value="1"/>
</dbReference>
<comment type="caution">
    <text evidence="9">The sequence shown here is derived from an EMBL/GenBank/DDBJ whole genome shotgun (WGS) entry which is preliminary data.</text>
</comment>
<dbReference type="InterPro" id="IPR013025">
    <property type="entry name" value="Ribosomal_uL23-like"/>
</dbReference>
<keyword evidence="5 6" id="KW-0687">Ribonucleoprotein</keyword>
<dbReference type="InterPro" id="IPR005633">
    <property type="entry name" value="Ribosomal_uL23_N"/>
</dbReference>
<dbReference type="InterPro" id="IPR012677">
    <property type="entry name" value="Nucleotide-bd_a/b_plait_sf"/>
</dbReference>
<dbReference type="PROSITE" id="PS00050">
    <property type="entry name" value="RIBOSOMAL_L23"/>
    <property type="match status" value="1"/>
</dbReference>
<organism evidence="9">
    <name type="scientific">Cryptosporidium canis</name>
    <dbReference type="NCBI Taxonomy" id="195482"/>
    <lineage>
        <taxon>Eukaryota</taxon>
        <taxon>Sar</taxon>
        <taxon>Alveolata</taxon>
        <taxon>Apicomplexa</taxon>
        <taxon>Conoidasida</taxon>
        <taxon>Coccidia</taxon>
        <taxon>Eucoccidiorida</taxon>
        <taxon>Eimeriorina</taxon>
        <taxon>Cryptosporidiidae</taxon>
        <taxon>Cryptosporidium</taxon>
    </lineage>
</organism>
<reference evidence="9" key="1">
    <citation type="submission" date="2022-10" db="EMBL/GenBank/DDBJ databases">
        <title>Adaptive evolution leads to modifications in subtelomeric GC content in a zoonotic Cryptosporidium species.</title>
        <authorList>
            <person name="Li J."/>
            <person name="Feng Y."/>
            <person name="Xiao L."/>
        </authorList>
    </citation>
    <scope>NUCLEOTIDE SEQUENCE</scope>
    <source>
        <strain evidence="9">33844</strain>
    </source>
</reference>
<evidence type="ECO:0000256" key="1">
    <source>
        <dbReference type="ARBA" id="ARBA00006700"/>
    </source>
</evidence>
<dbReference type="InterPro" id="IPR012678">
    <property type="entry name" value="Ribosomal_uL23/eL15/eS24_sf"/>
</dbReference>
<dbReference type="GO" id="GO:0006412">
    <property type="term" value="P:translation"/>
    <property type="evidence" value="ECO:0007669"/>
    <property type="project" value="InterPro"/>
</dbReference>
<evidence type="ECO:0000313" key="9">
    <source>
        <dbReference type="EMBL" id="KAJ1608571.1"/>
    </source>
</evidence>
<dbReference type="FunFam" id="3.30.70.330:FF:000532">
    <property type="entry name" value="50S ribosomal protein L23"/>
    <property type="match status" value="1"/>
</dbReference>
<dbReference type="NCBIfam" id="NF011118">
    <property type="entry name" value="PRK14548.1"/>
    <property type="match status" value="1"/>
</dbReference>
<dbReference type="GO" id="GO:0019843">
    <property type="term" value="F:rRNA binding"/>
    <property type="evidence" value="ECO:0007669"/>
    <property type="project" value="UniProtKB-KW"/>
</dbReference>
<evidence type="ECO:0000256" key="7">
    <source>
        <dbReference type="SAM" id="MobiDB-lite"/>
    </source>
</evidence>
<feature type="region of interest" description="Disordered" evidence="7">
    <location>
        <begin position="1"/>
        <end position="44"/>
    </location>
</feature>
<dbReference type="EMBL" id="JAPCXC010000042">
    <property type="protein sequence ID" value="KAJ1608571.1"/>
    <property type="molecule type" value="Genomic_DNA"/>
</dbReference>
<dbReference type="Gene3D" id="3.30.70.330">
    <property type="match status" value="1"/>
</dbReference>
<dbReference type="Proteomes" id="UP001067231">
    <property type="component" value="Unassembled WGS sequence"/>
</dbReference>
<evidence type="ECO:0000256" key="4">
    <source>
        <dbReference type="ARBA" id="ARBA00022980"/>
    </source>
</evidence>
<comment type="similarity">
    <text evidence="1 6">Belongs to the universal ribosomal protein uL23 family.</text>
</comment>
<keyword evidence="2" id="KW-0699">rRNA-binding</keyword>
<name>A0A9D5DIH5_9CRYT</name>
<keyword evidence="4 6" id="KW-0689">Ribosomal protein</keyword>
<dbReference type="Pfam" id="PF00276">
    <property type="entry name" value="Ribosomal_L23"/>
    <property type="match status" value="1"/>
</dbReference>
<dbReference type="PANTHER" id="PTHR11620">
    <property type="entry name" value="60S RIBOSOMAL PROTEIN L23A"/>
    <property type="match status" value="1"/>
</dbReference>
<evidence type="ECO:0000256" key="5">
    <source>
        <dbReference type="ARBA" id="ARBA00023274"/>
    </source>
</evidence>
<protein>
    <submittedName>
        <fullName evidence="9">60S ribosomal protein L23A</fullName>
    </submittedName>
</protein>
<feature type="domain" description="Large ribosomal subunit protein uL23 N-terminal" evidence="8">
    <location>
        <begin position="19"/>
        <end position="67"/>
    </location>
</feature>
<dbReference type="GO" id="GO:1990904">
    <property type="term" value="C:ribonucleoprotein complex"/>
    <property type="evidence" value="ECO:0007669"/>
    <property type="project" value="UniProtKB-KW"/>
</dbReference>
<evidence type="ECO:0000259" key="8">
    <source>
        <dbReference type="Pfam" id="PF03939"/>
    </source>
</evidence>
<evidence type="ECO:0000256" key="6">
    <source>
        <dbReference type="RuleBase" id="RU003934"/>
    </source>
</evidence>
<dbReference type="GO" id="GO:0003735">
    <property type="term" value="F:structural constituent of ribosome"/>
    <property type="evidence" value="ECO:0007669"/>
    <property type="project" value="InterPro"/>
</dbReference>
<dbReference type="Pfam" id="PF03939">
    <property type="entry name" value="Ribosomal_L23eN"/>
    <property type="match status" value="1"/>
</dbReference>
<evidence type="ECO:0000256" key="3">
    <source>
        <dbReference type="ARBA" id="ARBA00022884"/>
    </source>
</evidence>
<dbReference type="OrthoDB" id="1267328at2759"/>
<dbReference type="HAMAP" id="MF_01369_A">
    <property type="entry name" value="Ribosomal_uL23_A"/>
    <property type="match status" value="1"/>
</dbReference>
<proteinExistence type="inferred from homology"/>
<dbReference type="InterPro" id="IPR001014">
    <property type="entry name" value="Ribosomal_uL23_CS"/>
</dbReference>
<accession>A0A9D5DIH5</accession>
<dbReference type="SUPFAM" id="SSF54189">
    <property type="entry name" value="Ribosomal proteins S24e, L23 and L15e"/>
    <property type="match status" value="1"/>
</dbReference>
<feature type="compositionally biased region" description="Low complexity" evidence="7">
    <location>
        <begin position="1"/>
        <end position="16"/>
    </location>
</feature>
<dbReference type="AlphaFoldDB" id="A0A9D5DIH5"/>
<gene>
    <name evidence="9" type="ORF">OJ253_1908</name>
</gene>
<dbReference type="GO" id="GO:0005840">
    <property type="term" value="C:ribosome"/>
    <property type="evidence" value="ECO:0007669"/>
    <property type="project" value="UniProtKB-KW"/>
</dbReference>
<evidence type="ECO:0000256" key="2">
    <source>
        <dbReference type="ARBA" id="ARBA00022730"/>
    </source>
</evidence>